<reference evidence="7" key="2">
    <citation type="submission" date="2016-11" db="EMBL/GenBank/DDBJ databases">
        <authorList>
            <person name="Jaros S."/>
            <person name="Januszkiewicz K."/>
            <person name="Wedrychowicz H."/>
        </authorList>
    </citation>
    <scope>NUCLEOTIDE SEQUENCE [LARGE SCALE GENOMIC DNA]</scope>
    <source>
        <strain evidence="7">DSM 19859</strain>
    </source>
</reference>
<sequence>MTKKQAAYTLARLPIGFSFLGHGFIRIPKLTAFAQGMTNSFAETYLPVELVKPFALILPFVELLLGIALIIGFKAKETAAVSIVLVCVLIFGSSFQENWSAVAIQLFYGLYLAILFLFSEHNQGVLSKSN</sequence>
<dbReference type="InterPro" id="IPR032808">
    <property type="entry name" value="DoxX"/>
</dbReference>
<dbReference type="EMBL" id="FQXT01000004">
    <property type="protein sequence ID" value="SHI18171.1"/>
    <property type="molecule type" value="Genomic_DNA"/>
</dbReference>
<dbReference type="Pfam" id="PF07681">
    <property type="entry name" value="DoxX"/>
    <property type="match status" value="1"/>
</dbReference>
<evidence type="ECO:0000256" key="1">
    <source>
        <dbReference type="ARBA" id="ARBA00004141"/>
    </source>
</evidence>
<evidence type="ECO:0000256" key="5">
    <source>
        <dbReference type="SAM" id="Phobius"/>
    </source>
</evidence>
<name>A0A1M5Z1W1_9FLAO</name>
<dbReference type="EMBL" id="QOVN01000003">
    <property type="protein sequence ID" value="RXG29799.1"/>
    <property type="molecule type" value="Genomic_DNA"/>
</dbReference>
<dbReference type="AlphaFoldDB" id="A0A1M5Z1W1"/>
<dbReference type="Proteomes" id="UP000184240">
    <property type="component" value="Unassembled WGS sequence"/>
</dbReference>
<proteinExistence type="predicted"/>
<evidence type="ECO:0000313" key="6">
    <source>
        <dbReference type="EMBL" id="RXG29799.1"/>
    </source>
</evidence>
<organism evidence="7 8">
    <name type="scientific">Leeuwenhoekiella palythoae</name>
    <dbReference type="NCBI Taxonomy" id="573501"/>
    <lineage>
        <taxon>Bacteria</taxon>
        <taxon>Pseudomonadati</taxon>
        <taxon>Bacteroidota</taxon>
        <taxon>Flavobacteriia</taxon>
        <taxon>Flavobacteriales</taxon>
        <taxon>Flavobacteriaceae</taxon>
        <taxon>Leeuwenhoekiella</taxon>
    </lineage>
</organism>
<gene>
    <name evidence="6" type="ORF">DSM01_1901</name>
    <name evidence="7" type="ORF">SAMN04487999_2624</name>
</gene>
<evidence type="ECO:0000313" key="9">
    <source>
        <dbReference type="Proteomes" id="UP000290037"/>
    </source>
</evidence>
<keyword evidence="4 5" id="KW-0472">Membrane</keyword>
<dbReference type="Proteomes" id="UP000290037">
    <property type="component" value="Unassembled WGS sequence"/>
</dbReference>
<reference evidence="6 9" key="3">
    <citation type="submission" date="2018-07" db="EMBL/GenBank/DDBJ databases">
        <title>Leeuwenhoekiella genomics.</title>
        <authorList>
            <person name="Tahon G."/>
            <person name="Willems A."/>
        </authorList>
    </citation>
    <scope>NUCLEOTIDE SEQUENCE [LARGE SCALE GENOMIC DNA]</scope>
    <source>
        <strain evidence="6 9">LMG 24856</strain>
    </source>
</reference>
<feature type="transmembrane region" description="Helical" evidence="5">
    <location>
        <begin position="54"/>
        <end position="71"/>
    </location>
</feature>
<evidence type="ECO:0000313" key="7">
    <source>
        <dbReference type="EMBL" id="SHI18171.1"/>
    </source>
</evidence>
<evidence type="ECO:0000256" key="4">
    <source>
        <dbReference type="ARBA" id="ARBA00023136"/>
    </source>
</evidence>
<protein>
    <submittedName>
        <fullName evidence="7">Thiosulfate dehydrogenase [quinone] large subunit</fullName>
    </submittedName>
</protein>
<dbReference type="RefSeq" id="WP_072983710.1">
    <property type="nucleotide sequence ID" value="NZ_FQXT01000004.1"/>
</dbReference>
<feature type="transmembrane region" description="Helical" evidence="5">
    <location>
        <begin position="78"/>
        <end position="95"/>
    </location>
</feature>
<accession>A0A1M5Z1W1</accession>
<keyword evidence="2 5" id="KW-0812">Transmembrane</keyword>
<evidence type="ECO:0000313" key="8">
    <source>
        <dbReference type="Proteomes" id="UP000184240"/>
    </source>
</evidence>
<dbReference type="GO" id="GO:0016020">
    <property type="term" value="C:membrane"/>
    <property type="evidence" value="ECO:0007669"/>
    <property type="project" value="UniProtKB-SubCell"/>
</dbReference>
<keyword evidence="3 5" id="KW-1133">Transmembrane helix</keyword>
<evidence type="ECO:0000256" key="3">
    <source>
        <dbReference type="ARBA" id="ARBA00022989"/>
    </source>
</evidence>
<comment type="subcellular location">
    <subcellularLocation>
        <location evidence="1">Membrane</location>
        <topology evidence="1">Multi-pass membrane protein</topology>
    </subcellularLocation>
</comment>
<dbReference type="OrthoDB" id="4732370at2"/>
<feature type="transmembrane region" description="Helical" evidence="5">
    <location>
        <begin position="101"/>
        <end position="118"/>
    </location>
</feature>
<evidence type="ECO:0000256" key="2">
    <source>
        <dbReference type="ARBA" id="ARBA00022692"/>
    </source>
</evidence>
<keyword evidence="9" id="KW-1185">Reference proteome</keyword>
<dbReference type="STRING" id="573501.SAMN04487999_2624"/>
<reference evidence="8" key="1">
    <citation type="submission" date="2016-11" db="EMBL/GenBank/DDBJ databases">
        <authorList>
            <person name="Varghese N."/>
            <person name="Submissions S."/>
        </authorList>
    </citation>
    <scope>NUCLEOTIDE SEQUENCE [LARGE SCALE GENOMIC DNA]</scope>
    <source>
        <strain evidence="8">DSM 19859</strain>
    </source>
</reference>